<dbReference type="Proteomes" id="UP000320914">
    <property type="component" value="Unassembled WGS sequence"/>
</dbReference>
<proteinExistence type="predicted"/>
<sequence length="102" mass="10566">MAVLLIKENAAPRREFEFSLGRCTKRKAPYLAAGAFLSVGATVCAVGNTYDPHAGVVKGLQIPSHNALLKKNTVAGNDCNASAAGLQGAVAPLNAWQTGCLQ</sequence>
<dbReference type="EMBL" id="RCZA01000004">
    <property type="protein sequence ID" value="TPG84539.1"/>
    <property type="molecule type" value="Genomic_DNA"/>
</dbReference>
<evidence type="ECO:0000313" key="2">
    <source>
        <dbReference type="Proteomes" id="UP000320914"/>
    </source>
</evidence>
<accession>A0A502IC80</accession>
<name>A0A502IC80_9PSED</name>
<evidence type="ECO:0000313" key="1">
    <source>
        <dbReference type="EMBL" id="TPG84539.1"/>
    </source>
</evidence>
<dbReference type="AlphaFoldDB" id="A0A502IC80"/>
<protein>
    <submittedName>
        <fullName evidence="1">Uncharacterized protein</fullName>
    </submittedName>
</protein>
<organism evidence="1 2">
    <name type="scientific">Pseudomonas mandelii</name>
    <dbReference type="NCBI Taxonomy" id="75612"/>
    <lineage>
        <taxon>Bacteria</taxon>
        <taxon>Pseudomonadati</taxon>
        <taxon>Pseudomonadota</taxon>
        <taxon>Gammaproteobacteria</taxon>
        <taxon>Pseudomonadales</taxon>
        <taxon>Pseudomonadaceae</taxon>
        <taxon>Pseudomonas</taxon>
    </lineage>
</organism>
<comment type="caution">
    <text evidence="1">The sequence shown here is derived from an EMBL/GenBank/DDBJ whole genome shotgun (WGS) entry which is preliminary data.</text>
</comment>
<gene>
    <name evidence="1" type="ORF">EAH74_10875</name>
</gene>
<reference evidence="1 2" key="1">
    <citation type="journal article" date="2019" name="Environ. Microbiol.">
        <title>Species interactions and distinct microbial communities in high Arctic permafrost affected cryosols are associated with the CH4 and CO2 gas fluxes.</title>
        <authorList>
            <person name="Altshuler I."/>
            <person name="Hamel J."/>
            <person name="Turney S."/>
            <person name="Magnuson E."/>
            <person name="Levesque R."/>
            <person name="Greer C."/>
            <person name="Whyte L.G."/>
        </authorList>
    </citation>
    <scope>NUCLEOTIDE SEQUENCE [LARGE SCALE GENOMIC DNA]</scope>
    <source>
        <strain evidence="1 2">OWC5</strain>
    </source>
</reference>